<sequence length="75" mass="8259">MPLAGTEKKIRVVHTFGKLMLFEHGETGSLGLAPRLAAHIEAVGEFRLKTETKCLDLRMKCNEFSSNLTLGSDLV</sequence>
<protein>
    <submittedName>
        <fullName evidence="1">Uncharacterized protein</fullName>
    </submittedName>
</protein>
<proteinExistence type="predicted"/>
<dbReference type="Proteomes" id="UP001283361">
    <property type="component" value="Unassembled WGS sequence"/>
</dbReference>
<evidence type="ECO:0000313" key="1">
    <source>
        <dbReference type="EMBL" id="KAK3799931.1"/>
    </source>
</evidence>
<comment type="caution">
    <text evidence="1">The sequence shown here is derived from an EMBL/GenBank/DDBJ whole genome shotgun (WGS) entry which is preliminary data.</text>
</comment>
<reference evidence="1" key="1">
    <citation type="journal article" date="2023" name="G3 (Bethesda)">
        <title>A reference genome for the long-term kleptoplast-retaining sea slug Elysia crispata morphotype clarki.</title>
        <authorList>
            <person name="Eastman K.E."/>
            <person name="Pendleton A.L."/>
            <person name="Shaikh M.A."/>
            <person name="Suttiyut T."/>
            <person name="Ogas R."/>
            <person name="Tomko P."/>
            <person name="Gavelis G."/>
            <person name="Widhalm J.R."/>
            <person name="Wisecaver J.H."/>
        </authorList>
    </citation>
    <scope>NUCLEOTIDE SEQUENCE</scope>
    <source>
        <strain evidence="1">ECLA1</strain>
    </source>
</reference>
<name>A0AAE1B6U8_9GAST</name>
<dbReference type="AlphaFoldDB" id="A0AAE1B6U8"/>
<keyword evidence="2" id="KW-1185">Reference proteome</keyword>
<evidence type="ECO:0000313" key="2">
    <source>
        <dbReference type="Proteomes" id="UP001283361"/>
    </source>
</evidence>
<dbReference type="EMBL" id="JAWDGP010000513">
    <property type="protein sequence ID" value="KAK3799931.1"/>
    <property type="molecule type" value="Genomic_DNA"/>
</dbReference>
<gene>
    <name evidence="1" type="ORF">RRG08_064822</name>
</gene>
<organism evidence="1 2">
    <name type="scientific">Elysia crispata</name>
    <name type="common">lettuce slug</name>
    <dbReference type="NCBI Taxonomy" id="231223"/>
    <lineage>
        <taxon>Eukaryota</taxon>
        <taxon>Metazoa</taxon>
        <taxon>Spiralia</taxon>
        <taxon>Lophotrochozoa</taxon>
        <taxon>Mollusca</taxon>
        <taxon>Gastropoda</taxon>
        <taxon>Heterobranchia</taxon>
        <taxon>Euthyneura</taxon>
        <taxon>Panpulmonata</taxon>
        <taxon>Sacoglossa</taxon>
        <taxon>Placobranchoidea</taxon>
        <taxon>Plakobranchidae</taxon>
        <taxon>Elysia</taxon>
    </lineage>
</organism>
<accession>A0AAE1B6U8</accession>